<keyword evidence="2" id="KW-1185">Reference proteome</keyword>
<comment type="caution">
    <text evidence="1">The sequence shown here is derived from an EMBL/GenBank/DDBJ whole genome shotgun (WGS) entry which is preliminary data.</text>
</comment>
<evidence type="ECO:0000313" key="2">
    <source>
        <dbReference type="Proteomes" id="UP000236333"/>
    </source>
</evidence>
<sequence length="567" mass="60689">MEPPWVVPALPPAALLPAPAPGPPDLPDVWLPEDVQRLGRLLPPNEVALILRLVNKATAQQLRGPQHATVRLSQPVLHREFARRWAGPGAMRCLTRWRRYHLTRLTARSGSIANLELLLARGGVHGPLNLDVLAAAANAGHVGVCAWLREQGCPFNEHALREAAAGGHRAVCEWLLASGWMQGSDVGGAAGAAAAAAAEKGHVGLMDWLLLRAGTLDTVKVGDLLRGAAAGCDLPTLQRLHRKYVASSNGDEEPWDEEDEVEPWGVLAAAAASSTSCWRAKVEWLEARGLQQAAAHACKEAASRPDALSRLVWLRQHGHPLTSEVANVAAELGNVEVLRHVLDHGVALEDSVLSHAANCGHVAVMELLHARGVPIGGEAVTEAAEGGHLPALAWLVERLGIATALTADVFAAAAASGSMEAMAWLRQRGCPWDETTFTAAAEHGSEEQLEWLAAQGCPMGDLGIPYAHPAATGELGMLCCLQRLGCPWAPGGRTFTLAVERLVEDAEVEFNEHVKSSLCWLLDQGCPVSWEEAETAATEDEELAEWLENQRIDRYFAARGHGSTFGY</sequence>
<dbReference type="PANTHER" id="PTHR12393">
    <property type="entry name" value="SPHINGOMYELIN PHOSPHODIESTERASE RELATED"/>
    <property type="match status" value="1"/>
</dbReference>
<organism evidence="1 2">
    <name type="scientific">Tetrabaena socialis</name>
    <dbReference type="NCBI Taxonomy" id="47790"/>
    <lineage>
        <taxon>Eukaryota</taxon>
        <taxon>Viridiplantae</taxon>
        <taxon>Chlorophyta</taxon>
        <taxon>core chlorophytes</taxon>
        <taxon>Chlorophyceae</taxon>
        <taxon>CS clade</taxon>
        <taxon>Chlamydomonadales</taxon>
        <taxon>Tetrabaenaceae</taxon>
        <taxon>Tetrabaena</taxon>
    </lineage>
</organism>
<dbReference type="Gene3D" id="1.25.40.20">
    <property type="entry name" value="Ankyrin repeat-containing domain"/>
    <property type="match status" value="2"/>
</dbReference>
<protein>
    <submittedName>
        <fullName evidence="1">Ankyrin repeat domain-containing protein</fullName>
    </submittedName>
</protein>
<dbReference type="InterPro" id="IPR036770">
    <property type="entry name" value="Ankyrin_rpt-contain_sf"/>
</dbReference>
<dbReference type="GO" id="GO:0016020">
    <property type="term" value="C:membrane"/>
    <property type="evidence" value="ECO:0007669"/>
    <property type="project" value="TreeGrafter"/>
</dbReference>
<reference evidence="1 2" key="1">
    <citation type="journal article" date="2017" name="Mol. Biol. Evol.">
        <title>The 4-celled Tetrabaena socialis nuclear genome reveals the essential components for genetic control of cell number at the origin of multicellularity in the volvocine lineage.</title>
        <authorList>
            <person name="Featherston J."/>
            <person name="Arakaki Y."/>
            <person name="Hanschen E.R."/>
            <person name="Ferris P.J."/>
            <person name="Michod R.E."/>
            <person name="Olson B.J.S.C."/>
            <person name="Nozaki H."/>
            <person name="Durand P.M."/>
        </authorList>
    </citation>
    <scope>NUCLEOTIDE SEQUENCE [LARGE SCALE GENOMIC DNA]</scope>
    <source>
        <strain evidence="1 2">NIES-571</strain>
    </source>
</reference>
<dbReference type="GO" id="GO:0071944">
    <property type="term" value="C:cell periphery"/>
    <property type="evidence" value="ECO:0007669"/>
    <property type="project" value="TreeGrafter"/>
</dbReference>
<name>A0A2J8AH60_9CHLO</name>
<dbReference type="GO" id="GO:0046513">
    <property type="term" value="P:ceramide biosynthetic process"/>
    <property type="evidence" value="ECO:0007669"/>
    <property type="project" value="TreeGrafter"/>
</dbReference>
<dbReference type="GO" id="GO:0004620">
    <property type="term" value="F:phospholipase activity"/>
    <property type="evidence" value="ECO:0007669"/>
    <property type="project" value="TreeGrafter"/>
</dbReference>
<accession>A0A2J8AH60</accession>
<dbReference type="SUPFAM" id="SSF48403">
    <property type="entry name" value="Ankyrin repeat"/>
    <property type="match status" value="1"/>
</dbReference>
<dbReference type="AlphaFoldDB" id="A0A2J8AH60"/>
<gene>
    <name evidence="1" type="ORF">TSOC_001253</name>
</gene>
<proteinExistence type="predicted"/>
<dbReference type="Proteomes" id="UP000236333">
    <property type="component" value="Unassembled WGS sequence"/>
</dbReference>
<dbReference type="PANTHER" id="PTHR12393:SF6">
    <property type="entry name" value="SPHINGOMYELIN PHOSPHODIESTERASE 2"/>
    <property type="match status" value="1"/>
</dbReference>
<dbReference type="GO" id="GO:0005783">
    <property type="term" value="C:endoplasmic reticulum"/>
    <property type="evidence" value="ECO:0007669"/>
    <property type="project" value="TreeGrafter"/>
</dbReference>
<evidence type="ECO:0000313" key="1">
    <source>
        <dbReference type="EMBL" id="PNH11852.1"/>
    </source>
</evidence>
<dbReference type="EMBL" id="PGGS01000020">
    <property type="protein sequence ID" value="PNH11852.1"/>
    <property type="molecule type" value="Genomic_DNA"/>
</dbReference>
<dbReference type="GO" id="GO:0030149">
    <property type="term" value="P:sphingolipid catabolic process"/>
    <property type="evidence" value="ECO:0007669"/>
    <property type="project" value="TreeGrafter"/>
</dbReference>